<dbReference type="EMBL" id="JADION010000003">
    <property type="protein sequence ID" value="MBF4102239.1"/>
    <property type="molecule type" value="Genomic_DNA"/>
</dbReference>
<gene>
    <name evidence="1" type="ORF">INT80_01860</name>
</gene>
<comment type="caution">
    <text evidence="1">The sequence shown here is derived from an EMBL/GenBank/DDBJ whole genome shotgun (WGS) entry which is preliminary data.</text>
</comment>
<reference evidence="1" key="1">
    <citation type="submission" date="2020-11" db="EMBL/GenBank/DDBJ databases">
        <title>Gallibacterium anatis 1637, full genome, WGS.</title>
        <authorList>
            <person name="Laishevtcev A.I."/>
            <person name="Yakimova E.A."/>
            <person name="Petkovich D."/>
            <person name="Stepanova T.V."/>
            <person name="Kalendr R.S."/>
            <person name="Rubalsky E.O."/>
            <person name="Zulkarneev E.R."/>
            <person name="Aleshkin A.V."/>
        </authorList>
    </citation>
    <scope>NUCLEOTIDE SEQUENCE</scope>
    <source>
        <strain evidence="1">1637</strain>
    </source>
</reference>
<protein>
    <submittedName>
        <fullName evidence="1">Uncharacterized protein</fullName>
    </submittedName>
</protein>
<dbReference type="AlphaFoldDB" id="A0A930UW82"/>
<accession>A0A930UW82</accession>
<sequence>MSEMNSDQVVKCGSEQIHFPPKAYAFLFLAAVYCKKGHSLNLTKWEQVKQNYLTIYSYFSVRQKPEIWIKECVILMM</sequence>
<organism evidence="1">
    <name type="scientific">Gallibacterium anatis</name>
    <dbReference type="NCBI Taxonomy" id="750"/>
    <lineage>
        <taxon>Bacteria</taxon>
        <taxon>Pseudomonadati</taxon>
        <taxon>Pseudomonadota</taxon>
        <taxon>Gammaproteobacteria</taxon>
        <taxon>Pasteurellales</taxon>
        <taxon>Pasteurellaceae</taxon>
        <taxon>Gallibacterium</taxon>
    </lineage>
</organism>
<proteinExistence type="predicted"/>
<name>A0A930UW82_9PAST</name>
<evidence type="ECO:0000313" key="1">
    <source>
        <dbReference type="EMBL" id="MBF4102239.1"/>
    </source>
</evidence>